<feature type="domain" description="F-box" evidence="1">
    <location>
        <begin position="25"/>
        <end position="72"/>
    </location>
</feature>
<dbReference type="Pfam" id="PF00646">
    <property type="entry name" value="F-box"/>
    <property type="match status" value="1"/>
</dbReference>
<dbReference type="InterPro" id="IPR017451">
    <property type="entry name" value="F-box-assoc_interact_dom"/>
</dbReference>
<dbReference type="NCBIfam" id="TIGR01640">
    <property type="entry name" value="F_box_assoc_1"/>
    <property type="match status" value="1"/>
</dbReference>
<dbReference type="PANTHER" id="PTHR31111">
    <property type="entry name" value="BNAA05G37150D PROTEIN-RELATED"/>
    <property type="match status" value="1"/>
</dbReference>
<gene>
    <name evidence="3" type="primary">LOC108834918</name>
</gene>
<name>A0A6J0LV71_RAPSA</name>
<accession>A0A6J0LV71</accession>
<dbReference type="KEGG" id="rsz:108834918"/>
<proteinExistence type="predicted"/>
<protein>
    <submittedName>
        <fullName evidence="3">F-box protein At1g32420</fullName>
    </submittedName>
</protein>
<dbReference type="InterPro" id="IPR036047">
    <property type="entry name" value="F-box-like_dom_sf"/>
</dbReference>
<sequence>MKSQQKKISLSPKLQYHSQISTIEKKDGIHIPFDLIKDILPRLPVKSLARFQCVSKQWSSLITNSIMTWALAKPRLHVIFDRRILESSVISLSSYPLNTYKESVPAEQDGHALLHGILNYKIMYQYIRGLICCLTRSSQFLIHNTTTRQSVLLPEINPKRPGCFMDGFFGYDPVENKYKVFCMIRTAHTFEESYQVFTLGDPKKQWRTIQSFGTFLSPTMTTRVCINGKIYFRASVGRYDNIPKPNDSENLLLSFDLRSERFDYLELPDQSRSLTLVNYKGKLGCIRYSDHSADMWVKDHAVKQGWCKIDLFMSSSILKSLGDSTRIAGVTLNGEIVIMPRRLDHAEPLYAEYYDPKQEKIRRVELESTFKGQKEDVRIFGFPDHVEENAMSLLDLTYTH</sequence>
<dbReference type="PANTHER" id="PTHR31111:SF125">
    <property type="entry name" value="F-BOX PROTEIN CPR30-LIKE"/>
    <property type="match status" value="1"/>
</dbReference>
<dbReference type="AlphaFoldDB" id="A0A6J0LV71"/>
<dbReference type="InterPro" id="IPR001810">
    <property type="entry name" value="F-box_dom"/>
</dbReference>
<dbReference type="Proteomes" id="UP000504610">
    <property type="component" value="Chromosome 6"/>
</dbReference>
<dbReference type="GeneID" id="108834918"/>
<dbReference type="RefSeq" id="XP_018463733.1">
    <property type="nucleotide sequence ID" value="XM_018608231.1"/>
</dbReference>
<dbReference type="CDD" id="cd22157">
    <property type="entry name" value="F-box_AtFBW1-like"/>
    <property type="match status" value="1"/>
</dbReference>
<evidence type="ECO:0000313" key="2">
    <source>
        <dbReference type="Proteomes" id="UP000504610"/>
    </source>
</evidence>
<dbReference type="SMART" id="SM00256">
    <property type="entry name" value="FBOX"/>
    <property type="match status" value="1"/>
</dbReference>
<keyword evidence="2" id="KW-1185">Reference proteome</keyword>
<dbReference type="Pfam" id="PF08268">
    <property type="entry name" value="FBA_3"/>
    <property type="match status" value="1"/>
</dbReference>
<evidence type="ECO:0000259" key="1">
    <source>
        <dbReference type="PROSITE" id="PS50181"/>
    </source>
</evidence>
<reference evidence="3" key="2">
    <citation type="submission" date="2025-08" db="UniProtKB">
        <authorList>
            <consortium name="RefSeq"/>
        </authorList>
    </citation>
    <scope>IDENTIFICATION</scope>
    <source>
        <tissue evidence="3">Leaf</tissue>
    </source>
</reference>
<dbReference type="OrthoDB" id="1093967at2759"/>
<dbReference type="Gene3D" id="1.20.1280.50">
    <property type="match status" value="1"/>
</dbReference>
<dbReference type="PROSITE" id="PS50181">
    <property type="entry name" value="FBOX"/>
    <property type="match status" value="1"/>
</dbReference>
<dbReference type="SUPFAM" id="SSF81383">
    <property type="entry name" value="F-box domain"/>
    <property type="match status" value="1"/>
</dbReference>
<reference evidence="2" key="1">
    <citation type="journal article" date="2019" name="Database">
        <title>The radish genome database (RadishGD): an integrated information resource for radish genomics.</title>
        <authorList>
            <person name="Yu H.J."/>
            <person name="Baek S."/>
            <person name="Lee Y.J."/>
            <person name="Cho A."/>
            <person name="Mun J.H."/>
        </authorList>
    </citation>
    <scope>NUCLEOTIDE SEQUENCE [LARGE SCALE GENOMIC DNA]</scope>
    <source>
        <strain evidence="2">cv. WK10039</strain>
    </source>
</reference>
<dbReference type="InterPro" id="IPR013187">
    <property type="entry name" value="F-box-assoc_dom_typ3"/>
</dbReference>
<evidence type="ECO:0000313" key="3">
    <source>
        <dbReference type="RefSeq" id="XP_018463733.1"/>
    </source>
</evidence>
<organism evidence="2 3">
    <name type="scientific">Raphanus sativus</name>
    <name type="common">Radish</name>
    <name type="synonym">Raphanus raphanistrum var. sativus</name>
    <dbReference type="NCBI Taxonomy" id="3726"/>
    <lineage>
        <taxon>Eukaryota</taxon>
        <taxon>Viridiplantae</taxon>
        <taxon>Streptophyta</taxon>
        <taxon>Embryophyta</taxon>
        <taxon>Tracheophyta</taxon>
        <taxon>Spermatophyta</taxon>
        <taxon>Magnoliopsida</taxon>
        <taxon>eudicotyledons</taxon>
        <taxon>Gunneridae</taxon>
        <taxon>Pentapetalae</taxon>
        <taxon>rosids</taxon>
        <taxon>malvids</taxon>
        <taxon>Brassicales</taxon>
        <taxon>Brassicaceae</taxon>
        <taxon>Brassiceae</taxon>
        <taxon>Raphanus</taxon>
    </lineage>
</organism>